<sequence>MTTKVRWSSMPRVSIVQDEENSKENENGSEESDGSLSADDNDAADCRKKGPNHGTNGCANESGRIPLTAYLRGPYPTFSLVPVDTEKFLWERFQQYSWTKNKDNEIYFVWLERRQWKIHEKLGKPPTASQLFECVHRRNMGEGDFVDNKLRFVWEKYDIAIHEKYDSNVSQPEINIETWREAIPGPCKGGRLYALGIQRKSLHEDITSSGLPNVPYDGQVDFITLQEEFRST</sequence>
<evidence type="ECO:0000313" key="2">
    <source>
        <dbReference type="EMBL" id="CAA2965441.1"/>
    </source>
</evidence>
<dbReference type="EMBL" id="CACTIH010001842">
    <property type="protein sequence ID" value="CAA2965441.1"/>
    <property type="molecule type" value="Genomic_DNA"/>
</dbReference>
<dbReference type="Proteomes" id="UP000594638">
    <property type="component" value="Unassembled WGS sequence"/>
</dbReference>
<proteinExistence type="predicted"/>
<protein>
    <submittedName>
        <fullName evidence="2">Uncharacterized protein</fullName>
    </submittedName>
</protein>
<gene>
    <name evidence="2" type="ORF">OLEA9_A041511</name>
</gene>
<organism evidence="2 3">
    <name type="scientific">Olea europaea subsp. europaea</name>
    <dbReference type="NCBI Taxonomy" id="158383"/>
    <lineage>
        <taxon>Eukaryota</taxon>
        <taxon>Viridiplantae</taxon>
        <taxon>Streptophyta</taxon>
        <taxon>Embryophyta</taxon>
        <taxon>Tracheophyta</taxon>
        <taxon>Spermatophyta</taxon>
        <taxon>Magnoliopsida</taxon>
        <taxon>eudicotyledons</taxon>
        <taxon>Gunneridae</taxon>
        <taxon>Pentapetalae</taxon>
        <taxon>asterids</taxon>
        <taxon>lamiids</taxon>
        <taxon>Lamiales</taxon>
        <taxon>Oleaceae</taxon>
        <taxon>Oleeae</taxon>
        <taxon>Olea</taxon>
    </lineage>
</organism>
<dbReference type="AlphaFoldDB" id="A0A8S0QIR0"/>
<dbReference type="OrthoDB" id="629495at2759"/>
<evidence type="ECO:0000256" key="1">
    <source>
        <dbReference type="SAM" id="MobiDB-lite"/>
    </source>
</evidence>
<feature type="compositionally biased region" description="Acidic residues" evidence="1">
    <location>
        <begin position="27"/>
        <end position="43"/>
    </location>
</feature>
<comment type="caution">
    <text evidence="2">The sequence shown here is derived from an EMBL/GenBank/DDBJ whole genome shotgun (WGS) entry which is preliminary data.</text>
</comment>
<evidence type="ECO:0000313" key="3">
    <source>
        <dbReference type="Proteomes" id="UP000594638"/>
    </source>
</evidence>
<keyword evidence="3" id="KW-1185">Reference proteome</keyword>
<reference evidence="2 3" key="1">
    <citation type="submission" date="2019-12" db="EMBL/GenBank/DDBJ databases">
        <authorList>
            <person name="Alioto T."/>
            <person name="Alioto T."/>
            <person name="Gomez Garrido J."/>
        </authorList>
    </citation>
    <scope>NUCLEOTIDE SEQUENCE [LARGE SCALE GENOMIC DNA]</scope>
</reference>
<dbReference type="Gramene" id="OE9A041511T1">
    <property type="protein sequence ID" value="OE9A041511C1"/>
    <property type="gene ID" value="OE9A041511"/>
</dbReference>
<name>A0A8S0QIR0_OLEEU</name>
<accession>A0A8S0QIR0</accession>
<feature type="region of interest" description="Disordered" evidence="1">
    <location>
        <begin position="1"/>
        <end position="60"/>
    </location>
</feature>